<protein>
    <submittedName>
        <fullName evidence="2">Uncharacterized protein</fullName>
    </submittedName>
</protein>
<sequence length="201" mass="21924">MPVGGALRRCDPPAEPGARNRAARSAAGARLTPWNRLPRDLSLSHAPRGRVNGRRLVSCPSSVISCGDSLAFWRSEPGIRLVVPRSGPRASSAATCCMTRWFDTPTALHPPAQGWRRSRLPWESGVMVTTTLQGLNQFVCSADSTPSGLRIDGRRWSQGRSLARSTLGWKMQRLQRWNASIARGSATLGDVQRSDPTGLRN</sequence>
<dbReference type="AlphaFoldDB" id="A0A5K7XH29"/>
<feature type="region of interest" description="Disordered" evidence="1">
    <location>
        <begin position="1"/>
        <end position="29"/>
    </location>
</feature>
<proteinExistence type="predicted"/>
<evidence type="ECO:0000313" key="2">
    <source>
        <dbReference type="EMBL" id="BBO36180.1"/>
    </source>
</evidence>
<accession>A0A5K7XH29</accession>
<dbReference type="Proteomes" id="UP000326837">
    <property type="component" value="Chromosome"/>
</dbReference>
<evidence type="ECO:0000313" key="3">
    <source>
        <dbReference type="Proteomes" id="UP000326837"/>
    </source>
</evidence>
<name>A0A5K7XH29_9BACT</name>
<dbReference type="EMBL" id="AP021861">
    <property type="protein sequence ID" value="BBO36180.1"/>
    <property type="molecule type" value="Genomic_DNA"/>
</dbReference>
<gene>
    <name evidence="2" type="ORF">PLANPX_5792</name>
</gene>
<keyword evidence="3" id="KW-1185">Reference proteome</keyword>
<reference evidence="3" key="1">
    <citation type="submission" date="2019-10" db="EMBL/GenBank/DDBJ databases">
        <title>Lacipirellula parvula gen. nov., sp. nov., representing a lineage of planctomycetes widespread in freshwater anoxic habitats, and description of the family Lacipirellulaceae.</title>
        <authorList>
            <person name="Dedysh S.N."/>
            <person name="Kulichevskaya I.S."/>
            <person name="Beletsky A.V."/>
            <person name="Rakitin A.L."/>
            <person name="Mardanov A.V."/>
            <person name="Ivanova A.A."/>
            <person name="Saltykova V.X."/>
            <person name="Rijpstra W.I.C."/>
            <person name="Sinninghe Damste J.S."/>
            <person name="Ravin N.V."/>
        </authorList>
    </citation>
    <scope>NUCLEOTIDE SEQUENCE [LARGE SCALE GENOMIC DNA]</scope>
    <source>
        <strain evidence="3">PX69</strain>
    </source>
</reference>
<evidence type="ECO:0000256" key="1">
    <source>
        <dbReference type="SAM" id="MobiDB-lite"/>
    </source>
</evidence>
<organism evidence="2 3">
    <name type="scientific">Lacipirellula parvula</name>
    <dbReference type="NCBI Taxonomy" id="2650471"/>
    <lineage>
        <taxon>Bacteria</taxon>
        <taxon>Pseudomonadati</taxon>
        <taxon>Planctomycetota</taxon>
        <taxon>Planctomycetia</taxon>
        <taxon>Pirellulales</taxon>
        <taxon>Lacipirellulaceae</taxon>
        <taxon>Lacipirellula</taxon>
    </lineage>
</organism>
<feature type="compositionally biased region" description="Low complexity" evidence="1">
    <location>
        <begin position="19"/>
        <end position="29"/>
    </location>
</feature>
<dbReference type="KEGG" id="lpav:PLANPX_5792"/>